<feature type="domain" description="CASP C-terminal" evidence="13">
    <location>
        <begin position="446"/>
        <end position="701"/>
    </location>
</feature>
<dbReference type="Pfam" id="PF25398">
    <property type="entry name" value="CUX1_N"/>
    <property type="match status" value="1"/>
</dbReference>
<dbReference type="PANTHER" id="PTHR14043:SF2">
    <property type="entry name" value="HOMEOBOX PROTEIN CUT"/>
    <property type="match status" value="1"/>
</dbReference>
<keyword evidence="8 10" id="KW-0175">Coiled coil</keyword>
<evidence type="ECO:0000256" key="10">
    <source>
        <dbReference type="SAM" id="Coils"/>
    </source>
</evidence>
<keyword evidence="7" id="KW-0333">Golgi apparatus</keyword>
<keyword evidence="16" id="KW-1185">Reference proteome</keyword>
<reference evidence="15 16" key="1">
    <citation type="submission" date="2015-12" db="EMBL/GenBank/DDBJ databases">
        <title>Dictyostelia acquired genes for synthesis and detection of signals that induce cell-type specialization by lateral gene transfer from prokaryotes.</title>
        <authorList>
            <person name="Gloeckner G."/>
            <person name="Schaap P."/>
        </authorList>
    </citation>
    <scope>NUCLEOTIDE SEQUENCE [LARGE SCALE GENOMIC DNA]</scope>
    <source>
        <strain evidence="15 16">TK</strain>
    </source>
</reference>
<evidence type="ECO:0000256" key="12">
    <source>
        <dbReference type="SAM" id="Phobius"/>
    </source>
</evidence>
<feature type="transmembrane region" description="Helical" evidence="12">
    <location>
        <begin position="679"/>
        <end position="700"/>
    </location>
</feature>
<accession>A0A151Z550</accession>
<dbReference type="PANTHER" id="PTHR14043">
    <property type="entry name" value="CCAAT DISPLACEMENT PROTEIN-RELATED"/>
    <property type="match status" value="1"/>
</dbReference>
<feature type="coiled-coil region" evidence="10">
    <location>
        <begin position="419"/>
        <end position="474"/>
    </location>
</feature>
<evidence type="ECO:0000256" key="9">
    <source>
        <dbReference type="ARBA" id="ARBA00023136"/>
    </source>
</evidence>
<dbReference type="OrthoDB" id="10257567at2759"/>
<evidence type="ECO:0000256" key="4">
    <source>
        <dbReference type="ARBA" id="ARBA00022448"/>
    </source>
</evidence>
<dbReference type="InParanoid" id="A0A151Z550"/>
<dbReference type="InterPro" id="IPR012955">
    <property type="entry name" value="CASP_C"/>
</dbReference>
<dbReference type="GO" id="GO:0006891">
    <property type="term" value="P:intra-Golgi vesicle-mediated transport"/>
    <property type="evidence" value="ECO:0007669"/>
    <property type="project" value="InterPro"/>
</dbReference>
<proteinExistence type="inferred from homology"/>
<evidence type="ECO:0000256" key="5">
    <source>
        <dbReference type="ARBA" id="ARBA00022692"/>
    </source>
</evidence>
<dbReference type="STRING" id="361077.A0A151Z550"/>
<evidence type="ECO:0000256" key="11">
    <source>
        <dbReference type="SAM" id="MobiDB-lite"/>
    </source>
</evidence>
<name>A0A151Z550_TIELA</name>
<evidence type="ECO:0000259" key="13">
    <source>
        <dbReference type="Pfam" id="PF08172"/>
    </source>
</evidence>
<dbReference type="EMBL" id="LODT01000042">
    <property type="protein sequence ID" value="KYQ89065.1"/>
    <property type="molecule type" value="Genomic_DNA"/>
</dbReference>
<feature type="domain" description="Cux N-terminal" evidence="14">
    <location>
        <begin position="41"/>
        <end position="152"/>
    </location>
</feature>
<feature type="region of interest" description="Disordered" evidence="11">
    <location>
        <begin position="1"/>
        <end position="42"/>
    </location>
</feature>
<feature type="region of interest" description="Disordered" evidence="11">
    <location>
        <begin position="594"/>
        <end position="626"/>
    </location>
</feature>
<evidence type="ECO:0000256" key="6">
    <source>
        <dbReference type="ARBA" id="ARBA00022989"/>
    </source>
</evidence>
<comment type="similarity">
    <text evidence="2">Belongs to the CASP family.</text>
</comment>
<evidence type="ECO:0000256" key="3">
    <source>
        <dbReference type="ARBA" id="ARBA00018691"/>
    </source>
</evidence>
<feature type="coiled-coil region" evidence="10">
    <location>
        <begin position="343"/>
        <end position="377"/>
    </location>
</feature>
<evidence type="ECO:0000259" key="14">
    <source>
        <dbReference type="Pfam" id="PF25398"/>
    </source>
</evidence>
<dbReference type="OMA" id="WQQEGFN"/>
<organism evidence="15 16">
    <name type="scientific">Tieghemostelium lacteum</name>
    <name type="common">Slime mold</name>
    <name type="synonym">Dictyostelium lacteum</name>
    <dbReference type="NCBI Taxonomy" id="361077"/>
    <lineage>
        <taxon>Eukaryota</taxon>
        <taxon>Amoebozoa</taxon>
        <taxon>Evosea</taxon>
        <taxon>Eumycetozoa</taxon>
        <taxon>Dictyostelia</taxon>
        <taxon>Dictyosteliales</taxon>
        <taxon>Raperosteliaceae</taxon>
        <taxon>Tieghemostelium</taxon>
    </lineage>
</organism>
<feature type="compositionally biased region" description="Low complexity" evidence="11">
    <location>
        <begin position="596"/>
        <end position="614"/>
    </location>
</feature>
<dbReference type="Proteomes" id="UP000076078">
    <property type="component" value="Unassembled WGS sequence"/>
</dbReference>
<keyword evidence="6 12" id="KW-1133">Transmembrane helix</keyword>
<feature type="coiled-coil region" evidence="10">
    <location>
        <begin position="159"/>
        <end position="254"/>
    </location>
</feature>
<dbReference type="Pfam" id="PF08172">
    <property type="entry name" value="CASP_C"/>
    <property type="match status" value="1"/>
</dbReference>
<evidence type="ECO:0000313" key="15">
    <source>
        <dbReference type="EMBL" id="KYQ89065.1"/>
    </source>
</evidence>
<gene>
    <name evidence="15" type="ORF">DLAC_10292</name>
</gene>
<keyword evidence="5 12" id="KW-0812">Transmembrane</keyword>
<evidence type="ECO:0000256" key="2">
    <source>
        <dbReference type="ARBA" id="ARBA00006415"/>
    </source>
</evidence>
<keyword evidence="4" id="KW-0813">Transport</keyword>
<evidence type="ECO:0000313" key="16">
    <source>
        <dbReference type="Proteomes" id="UP000076078"/>
    </source>
</evidence>
<feature type="coiled-coil region" evidence="10">
    <location>
        <begin position="543"/>
        <end position="584"/>
    </location>
</feature>
<evidence type="ECO:0000256" key="8">
    <source>
        <dbReference type="ARBA" id="ARBA00023054"/>
    </source>
</evidence>
<dbReference type="InterPro" id="IPR057476">
    <property type="entry name" value="Cux_N"/>
</dbReference>
<feature type="compositionally biased region" description="Low complexity" evidence="11">
    <location>
        <begin position="19"/>
        <end position="42"/>
    </location>
</feature>
<feature type="compositionally biased region" description="Polar residues" evidence="11">
    <location>
        <begin position="1"/>
        <end position="18"/>
    </location>
</feature>
<dbReference type="FunCoup" id="A0A151Z550">
    <property type="interactions" value="86"/>
</dbReference>
<evidence type="ECO:0000256" key="7">
    <source>
        <dbReference type="ARBA" id="ARBA00023034"/>
    </source>
</evidence>
<evidence type="ECO:0000256" key="1">
    <source>
        <dbReference type="ARBA" id="ARBA00004409"/>
    </source>
</evidence>
<dbReference type="GO" id="GO:0000139">
    <property type="term" value="C:Golgi membrane"/>
    <property type="evidence" value="ECO:0007669"/>
    <property type="project" value="UniProtKB-SubCell"/>
</dbReference>
<sequence>MSETINSNATSPVLTSPQSGNMTPSTTTTTTTTNTSGGNSENSSFSNILDTWKIFDIEKKKIDMGDFVAQIGNSKDECLKSRKVLAKQTQDFKKFTDEEKIKQFSQLLKLYQEEVDKLTKRSKFSETCFLGLYKDISEMSDPVPALTAALEEASKVDNSGKLEIENKKLQNELADFKKEFQEIQNQEVTIRRLEDKVKDQESKLELMINEKVGNRESEVRLEMQDKINLLQQDKQELARHNSSLQEECNKLSKLNYEAQSQLMEMRNKQDNDGHSKQSEIDLLTNELELVSGKLSQLLVENQAIREESQREKSSLNVNIKRISDLELELLSRENDISKFVDLNAELRNTVKQEQDKVGQLEDSIRNEQEQRQKLELYIRENPSPIDYENMKKELVALQSIVGSEELTNPNADKLLKEKNRQLESESTRMRLQLSDLENQVTERSIKIQELEDTIEKQSQLIVNIEKDLNILNLNQQQQQFIQQQMQQQNLSEILIQNSNPITNTLNSSLNSISSPLVQNTSSSNNNSNKQEIDKTLEIVIGQRDRQKVKIEQLEYEKSQLEKKIENSNQEIVSLKNDNIKLYEKIRFLQTFDKNSSRNANSNNNNGYNSKRNTNTGSFDIESNRPDPEERYGKLYEESINPFNSFNKKEKNRKYKEMNTAERVILNGSRFFLSNKYSRLFLFVYSILLHLLVFVTLYKLAVTTTEIHDQNFDSPNILNPNLPLQDNTNDNNDK</sequence>
<dbReference type="AlphaFoldDB" id="A0A151Z550"/>
<comment type="caution">
    <text evidence="15">The sequence shown here is derived from an EMBL/GenBank/DDBJ whole genome shotgun (WGS) entry which is preliminary data.</text>
</comment>
<protein>
    <recommendedName>
        <fullName evidence="3">Protein CASP</fullName>
    </recommendedName>
</protein>
<keyword evidence="9 12" id="KW-0472">Membrane</keyword>
<comment type="subcellular location">
    <subcellularLocation>
        <location evidence="1">Golgi apparatus membrane</location>
        <topology evidence="1">Single-pass type IV membrane protein</topology>
    </subcellularLocation>
</comment>